<sequence length="323" mass="33679">MKVYRRIILDIKTGSILYEDSYKYSGKIAECKGGGGGTSITQYQSPEQRQIYAEFLPIMQQLSASARGGPAAYDIPQYPTAPIAPSMQGVLSGTPQYQIPNIQQMMPSQQWYSDLSPEVMAGIRAPYEDASKQLTESLGYSAGSPMAGASGVLGGSQAKFWEYAGRNIGQQAWNMTAPAMQQGWQAQLGQSQLGYQNLQQERQADYQNILAQQQAGYAGQQNIWTQQMQQAMLPYTIAPGLMGGTYSSPVVNQSAGGMNPLMGAGLGALGGYYAGGALGGGLGMGAAGAAGAGSGVAAGTAAGSWAGPVGMGLGALLGYYLSQ</sequence>
<dbReference type="AlphaFoldDB" id="A0A6M3XLT2"/>
<name>A0A6M3XLT2_9ZZZZ</name>
<reference evidence="1" key="1">
    <citation type="submission" date="2020-03" db="EMBL/GenBank/DDBJ databases">
        <title>The deep terrestrial virosphere.</title>
        <authorList>
            <person name="Holmfeldt K."/>
            <person name="Nilsson E."/>
            <person name="Simone D."/>
            <person name="Lopez-Fernandez M."/>
            <person name="Wu X."/>
            <person name="de Brujin I."/>
            <person name="Lundin D."/>
            <person name="Andersson A."/>
            <person name="Bertilsson S."/>
            <person name="Dopson M."/>
        </authorList>
    </citation>
    <scope>NUCLEOTIDE SEQUENCE</scope>
    <source>
        <strain evidence="1">TM448B01396</strain>
    </source>
</reference>
<proteinExistence type="predicted"/>
<accession>A0A6M3XLT2</accession>
<evidence type="ECO:0000313" key="1">
    <source>
        <dbReference type="EMBL" id="QJH98779.1"/>
    </source>
</evidence>
<dbReference type="EMBL" id="MT144752">
    <property type="protein sequence ID" value="QJH98779.1"/>
    <property type="molecule type" value="Genomic_DNA"/>
</dbReference>
<protein>
    <submittedName>
        <fullName evidence="1">Uncharacterized protein</fullName>
    </submittedName>
</protein>
<gene>
    <name evidence="1" type="ORF">TM448B01396_0006</name>
</gene>
<organism evidence="1">
    <name type="scientific">viral metagenome</name>
    <dbReference type="NCBI Taxonomy" id="1070528"/>
    <lineage>
        <taxon>unclassified sequences</taxon>
        <taxon>metagenomes</taxon>
        <taxon>organismal metagenomes</taxon>
    </lineage>
</organism>